<evidence type="ECO:0000313" key="2">
    <source>
        <dbReference type="EMBL" id="OOF40178.1"/>
    </source>
</evidence>
<dbReference type="RefSeq" id="WP_077493803.1">
    <property type="nucleotide sequence ID" value="NZ_MLHG01000026.1"/>
</dbReference>
<dbReference type="GO" id="GO:0097367">
    <property type="term" value="F:carbohydrate derivative binding"/>
    <property type="evidence" value="ECO:0007669"/>
    <property type="project" value="InterPro"/>
</dbReference>
<accession>A0A1V3IGZ9</accession>
<dbReference type="GO" id="GO:1901135">
    <property type="term" value="P:carbohydrate derivative metabolic process"/>
    <property type="evidence" value="ECO:0007669"/>
    <property type="project" value="InterPro"/>
</dbReference>
<proteinExistence type="predicted"/>
<protein>
    <submittedName>
        <fullName evidence="2">SIS domain-containing protein</fullName>
    </submittedName>
</protein>
<dbReference type="InterPro" id="IPR001347">
    <property type="entry name" value="SIS_dom"/>
</dbReference>
<dbReference type="PROSITE" id="PS51464">
    <property type="entry name" value="SIS"/>
    <property type="match status" value="1"/>
</dbReference>
<feature type="domain" description="SIS" evidence="1">
    <location>
        <begin position="34"/>
        <end position="194"/>
    </location>
</feature>
<dbReference type="Gene3D" id="3.40.50.10490">
    <property type="entry name" value="Glucose-6-phosphate isomerase like protein, domain 1"/>
    <property type="match status" value="1"/>
</dbReference>
<dbReference type="AlphaFoldDB" id="A0A1V3IGZ9"/>
<dbReference type="InterPro" id="IPR050099">
    <property type="entry name" value="SIS_GmhA/DiaA_subfam"/>
</dbReference>
<reference evidence="2 3" key="1">
    <citation type="submission" date="2016-10" db="EMBL/GenBank/DDBJ databases">
        <title>Rodentibacter gen. nov. and new species.</title>
        <authorList>
            <person name="Christensen H."/>
        </authorList>
    </citation>
    <scope>NUCLEOTIDE SEQUENCE [LARGE SCALE GENOMIC DNA]</scope>
    <source>
        <strain evidence="2 3">Ppn418</strain>
    </source>
</reference>
<sequence length="194" mass="21034">MLQKVKDIYSESIQIQISASSLLTENIANATQKVIQCLLGGNKVIACGISRSYANAQFLVSNLLNRYDIERPSFPSALLSLESAVGSSLVFDHSAENLYQHQFNAIAKPGDLLIAFAPLGVEKAVLNTIANAVSKEISVIALTGSNNDAIQGLLAEQDLEISIPTNKESRILENHLFVINAVCELIDHTLFPRV</sequence>
<dbReference type="InterPro" id="IPR035461">
    <property type="entry name" value="GmhA/DiaA"/>
</dbReference>
<dbReference type="STRING" id="1908257.BKK47_04920"/>
<dbReference type="EMBL" id="MLHG01000026">
    <property type="protein sequence ID" value="OOF40178.1"/>
    <property type="molecule type" value="Genomic_DNA"/>
</dbReference>
<dbReference type="Pfam" id="PF13580">
    <property type="entry name" value="SIS_2"/>
    <property type="match status" value="1"/>
</dbReference>
<dbReference type="Proteomes" id="UP000189426">
    <property type="component" value="Unassembled WGS sequence"/>
</dbReference>
<evidence type="ECO:0000313" key="3">
    <source>
        <dbReference type="Proteomes" id="UP000189426"/>
    </source>
</evidence>
<keyword evidence="3" id="KW-1185">Reference proteome</keyword>
<name>A0A1V3IGZ9_9PAST</name>
<organism evidence="2 3">
    <name type="scientific">Rodentibacter mrazii</name>
    <dbReference type="NCBI Taxonomy" id="1908257"/>
    <lineage>
        <taxon>Bacteria</taxon>
        <taxon>Pseudomonadati</taxon>
        <taxon>Pseudomonadota</taxon>
        <taxon>Gammaproteobacteria</taxon>
        <taxon>Pasteurellales</taxon>
        <taxon>Pasteurellaceae</taxon>
        <taxon>Rodentibacter</taxon>
    </lineage>
</organism>
<dbReference type="InterPro" id="IPR046348">
    <property type="entry name" value="SIS_dom_sf"/>
</dbReference>
<gene>
    <name evidence="2" type="ORF">BKK47_04920</name>
</gene>
<dbReference type="CDD" id="cd05006">
    <property type="entry name" value="SIS_GmhA"/>
    <property type="match status" value="1"/>
</dbReference>
<evidence type="ECO:0000259" key="1">
    <source>
        <dbReference type="PROSITE" id="PS51464"/>
    </source>
</evidence>
<dbReference type="PANTHER" id="PTHR30390:SF6">
    <property type="entry name" value="DNAA INITIATOR-ASSOCIATING PROTEIN DIAA"/>
    <property type="match status" value="1"/>
</dbReference>
<dbReference type="PANTHER" id="PTHR30390">
    <property type="entry name" value="SEDOHEPTULOSE 7-PHOSPHATE ISOMERASE / DNAA INITIATOR-ASSOCIATING FACTOR FOR REPLICATION INITIATION"/>
    <property type="match status" value="1"/>
</dbReference>
<comment type="caution">
    <text evidence="2">The sequence shown here is derived from an EMBL/GenBank/DDBJ whole genome shotgun (WGS) entry which is preliminary data.</text>
</comment>
<dbReference type="SUPFAM" id="SSF53697">
    <property type="entry name" value="SIS domain"/>
    <property type="match status" value="1"/>
</dbReference>